<accession>I1RDP8</accession>
<dbReference type="InterPro" id="IPR002293">
    <property type="entry name" value="AA/rel_permease1"/>
</dbReference>
<dbReference type="RefSeq" id="XP_011317598.1">
    <property type="nucleotide sequence ID" value="XM_011319296.1"/>
</dbReference>
<gene>
    <name evidence="7" type="primary">FG01762.1</name>
</gene>
<dbReference type="AlphaFoldDB" id="I1RDP8"/>
<proteinExistence type="predicted"/>
<dbReference type="PANTHER" id="PTHR45649">
    <property type="entry name" value="AMINO-ACID PERMEASE BAT1"/>
    <property type="match status" value="1"/>
</dbReference>
<dbReference type="OrthoDB" id="4476201at2759"/>
<dbReference type="GO" id="GO:0016020">
    <property type="term" value="C:membrane"/>
    <property type="evidence" value="ECO:0007669"/>
    <property type="project" value="UniProtKB-SubCell"/>
</dbReference>
<evidence type="ECO:0000256" key="5">
    <source>
        <dbReference type="ARBA" id="ARBA00023136"/>
    </source>
</evidence>
<dbReference type="HOGENOM" id="CLU_533219_0_0_1"/>
<dbReference type="Pfam" id="PF13520">
    <property type="entry name" value="AA_permease_2"/>
    <property type="match status" value="1"/>
</dbReference>
<name>I1RDP8_GIBZE</name>
<keyword evidence="4 6" id="KW-1133">Transmembrane helix</keyword>
<feature type="transmembrane region" description="Helical" evidence="6">
    <location>
        <begin position="369"/>
        <end position="388"/>
    </location>
</feature>
<feature type="transmembrane region" description="Helical" evidence="6">
    <location>
        <begin position="41"/>
        <end position="68"/>
    </location>
</feature>
<dbReference type="KEGG" id="fgr:FGSG_01762"/>
<evidence type="ECO:0000256" key="4">
    <source>
        <dbReference type="ARBA" id="ARBA00022989"/>
    </source>
</evidence>
<dbReference type="Gene3D" id="1.20.1740.10">
    <property type="entry name" value="Amino acid/polyamine transporter I"/>
    <property type="match status" value="1"/>
</dbReference>
<evidence type="ECO:0000256" key="1">
    <source>
        <dbReference type="ARBA" id="ARBA00004141"/>
    </source>
</evidence>
<keyword evidence="3 6" id="KW-0812">Transmembrane</keyword>
<evidence type="ECO:0000256" key="2">
    <source>
        <dbReference type="ARBA" id="ARBA00022448"/>
    </source>
</evidence>
<comment type="subcellular location">
    <subcellularLocation>
        <location evidence="1">Membrane</location>
        <topology evidence="1">Multi-pass membrane protein</topology>
    </subcellularLocation>
</comment>
<evidence type="ECO:0008006" key="8">
    <source>
        <dbReference type="Google" id="ProtNLM"/>
    </source>
</evidence>
<feature type="transmembrane region" description="Helical" evidence="6">
    <location>
        <begin position="164"/>
        <end position="184"/>
    </location>
</feature>
<feature type="transmembrane region" description="Helical" evidence="6">
    <location>
        <begin position="120"/>
        <end position="144"/>
    </location>
</feature>
<reference evidence="7" key="1">
    <citation type="journal article" date="2007" name="Science">
        <title>The Fusarium graminearum genome reveals a link between localized polymorphism and pathogen specialization.</title>
        <authorList>
            <person name="Cuomo C.A."/>
            <person name="Gueldener U."/>
            <person name="Xu J.-R."/>
            <person name="Trail F."/>
            <person name="Turgeon B.G."/>
            <person name="Di Pietro A."/>
            <person name="Walton J.D."/>
            <person name="Ma L.-J."/>
            <person name="Baker S.E."/>
            <person name="Rep M."/>
            <person name="Adam G."/>
            <person name="Antoniw J."/>
            <person name="Baldwin T."/>
            <person name="Calvo S.E."/>
            <person name="Chang Y.-L."/>
            <person name="DeCaprio D."/>
            <person name="Gale L.R."/>
            <person name="Gnerre S."/>
            <person name="Goswami R.S."/>
            <person name="Hammond-Kosack K."/>
            <person name="Harris L.J."/>
            <person name="Hilburn K."/>
            <person name="Kennell J.C."/>
            <person name="Kroken S."/>
            <person name="Magnuson J.K."/>
            <person name="Mannhaupt G."/>
            <person name="Mauceli E.W."/>
            <person name="Mewes H.-W."/>
            <person name="Mitterbauer R."/>
            <person name="Muehlbauer G."/>
            <person name="Muensterkoetter M."/>
            <person name="Nelson D."/>
            <person name="O'Donnell K."/>
            <person name="Ouellet T."/>
            <person name="Qi W."/>
            <person name="Quesneville H."/>
            <person name="Roncero M.I.G."/>
            <person name="Seong K.-Y."/>
            <person name="Tetko I.V."/>
            <person name="Urban M."/>
            <person name="Waalwijk C."/>
            <person name="Ward T.J."/>
            <person name="Yao J."/>
            <person name="Birren B.W."/>
            <person name="Kistler H.C."/>
        </authorList>
    </citation>
    <scope>NUCLEOTIDE SEQUENCE [LARGE SCALE GENOMIC DNA]</scope>
    <source>
        <strain evidence="7">PH-1 / ATCC MYA-4620 / FGSC 9075 / NRRL 31084</strain>
    </source>
</reference>
<feature type="transmembrane region" description="Helical" evidence="6">
    <location>
        <begin position="74"/>
        <end position="99"/>
    </location>
</feature>
<evidence type="ECO:0000313" key="7">
    <source>
        <dbReference type="EnsemblFungi" id="CEF73947"/>
    </source>
</evidence>
<dbReference type="GO" id="GO:0022857">
    <property type="term" value="F:transmembrane transporter activity"/>
    <property type="evidence" value="ECO:0007669"/>
    <property type="project" value="InterPro"/>
</dbReference>
<dbReference type="EMBL" id="HG970332">
    <property type="status" value="NOT_ANNOTATED_CDS"/>
    <property type="molecule type" value="Genomic_DNA"/>
</dbReference>
<dbReference type="EnsemblFungi" id="CEF73947">
    <property type="protein sequence ID" value="CEF73947"/>
    <property type="gene ID" value="FGRRES_01762"/>
</dbReference>
<protein>
    <recommendedName>
        <fullName evidence="8">Choline transport protein</fullName>
    </recommendedName>
</protein>
<evidence type="ECO:0000256" key="6">
    <source>
        <dbReference type="SAM" id="Phobius"/>
    </source>
</evidence>
<keyword evidence="2" id="KW-0813">Transport</keyword>
<reference evidence="7" key="2">
    <citation type="journal article" date="2010" name="Nature">
        <title>Comparative genomics reveals mobile pathogenicity chromosomes in Fusarium.</title>
        <authorList>
            <person name="Ma L.J."/>
            <person name="van der Does H.C."/>
            <person name="Borkovich K.A."/>
            <person name="Coleman J.J."/>
            <person name="Daboussi M.J."/>
            <person name="Di Pietro A."/>
            <person name="Dufresne M."/>
            <person name="Freitag M."/>
            <person name="Grabherr M."/>
            <person name="Henrissat B."/>
            <person name="Houterman P.M."/>
            <person name="Kang S."/>
            <person name="Shim W.B."/>
            <person name="Woloshuk C."/>
            <person name="Xie X."/>
            <person name="Xu J.R."/>
            <person name="Antoniw J."/>
            <person name="Baker S.E."/>
            <person name="Bluhm B.H."/>
            <person name="Breakspear A."/>
            <person name="Brown D.W."/>
            <person name="Butchko R.A."/>
            <person name="Chapman S."/>
            <person name="Coulson R."/>
            <person name="Coutinho P.M."/>
            <person name="Danchin E.G."/>
            <person name="Diener A."/>
            <person name="Gale L.R."/>
            <person name="Gardiner D.M."/>
            <person name="Goff S."/>
            <person name="Hammond-Kosack K.E."/>
            <person name="Hilburn K."/>
            <person name="Hua-Van A."/>
            <person name="Jonkers W."/>
            <person name="Kazan K."/>
            <person name="Kodira C.D."/>
            <person name="Koehrsen M."/>
            <person name="Kumar L."/>
            <person name="Lee Y.H."/>
            <person name="Li L."/>
            <person name="Manners J.M."/>
            <person name="Miranda-Saavedra D."/>
            <person name="Mukherjee M."/>
            <person name="Park G."/>
            <person name="Park J."/>
            <person name="Park S.Y."/>
            <person name="Proctor R.H."/>
            <person name="Regev A."/>
            <person name="Ruiz-Roldan M.C."/>
            <person name="Sain D."/>
            <person name="Sakthikumar S."/>
            <person name="Sykes S."/>
            <person name="Schwartz D.C."/>
            <person name="Turgeon B.G."/>
            <person name="Wapinski I."/>
            <person name="Yoder O."/>
            <person name="Young S."/>
            <person name="Zeng Q."/>
            <person name="Zhou S."/>
            <person name="Galagan J."/>
            <person name="Cuomo C.A."/>
            <person name="Kistler H.C."/>
            <person name="Rep M."/>
        </authorList>
    </citation>
    <scope>GENOME REANNOTATION</scope>
    <source>
        <strain evidence="7">PH-1 / ATCC MYA-4620 / FGSC 9075 / NRRL 31084</strain>
    </source>
</reference>
<reference evidence="7" key="3">
    <citation type="submission" date="2017-01" db="UniProtKB">
        <authorList>
            <consortium name="EnsemblFungi"/>
        </authorList>
    </citation>
    <scope>IDENTIFICATION</scope>
    <source>
        <strain evidence="7">PH-1 / ATCC MYA-4620 / FGSC 9075 / NRRL 31084</strain>
    </source>
</reference>
<feature type="transmembrane region" description="Helical" evidence="6">
    <location>
        <begin position="265"/>
        <end position="286"/>
    </location>
</feature>
<dbReference type="PANTHER" id="PTHR45649:SF24">
    <property type="entry name" value="TRANSPORT PROTEIN, PUTATIVE (AFU_ORTHOLOGUE AFUA_2G15150)-RELATED"/>
    <property type="match status" value="1"/>
</dbReference>
<keyword evidence="5 6" id="KW-0472">Membrane</keyword>
<feature type="transmembrane region" description="Helical" evidence="6">
    <location>
        <begin position="306"/>
        <end position="332"/>
    </location>
</feature>
<organism evidence="7">
    <name type="scientific">Gibberella zeae (strain ATCC MYA-4620 / CBS 123657 / FGSC 9075 / NRRL 31084 / PH-1)</name>
    <name type="common">Wheat head blight fungus</name>
    <name type="synonym">Fusarium graminearum</name>
    <dbReference type="NCBI Taxonomy" id="229533"/>
    <lineage>
        <taxon>Eukaryota</taxon>
        <taxon>Fungi</taxon>
        <taxon>Dikarya</taxon>
        <taxon>Ascomycota</taxon>
        <taxon>Pezizomycotina</taxon>
        <taxon>Sordariomycetes</taxon>
        <taxon>Hypocreomycetidae</taxon>
        <taxon>Hypocreales</taxon>
        <taxon>Nectriaceae</taxon>
        <taxon>Fusarium</taxon>
    </lineage>
</organism>
<sequence length="511" mass="55152">MKSESTKSPPKSPRELEATESIANGHIIGSGDAGMKKTFSFLGILALGFNISNSWVAIASSLALSIAAGGTVTILYGILVVGFAMICTGFSLAELASVYPTAGGQYHLTSILAPERFSKGLSYTCGMLGVFSWISIGSSIALIVAQTIMALVIQYHPDLTIKSWHYFLLYVAVHVIAVLYNLFLAQRTEWIYKLTFTSIACPSLTNARANSSFVWTTFYNNSELWPDGICFLTGLSGPSFMLIGLDATMHLAEECSAPAKTIPKAIISTVLVGVLTAFAFAVAMCYSTDDFESLLTTPTGFPIYALWHQATGSLPGATVLMVALLCVMMSALNAVHQTASRLTWSSARDDAIVLAKYLKLVHPRLHMPVYALLLNFVFCVIAGALYPASTSALERVSTSVTRLPHTKHGWLFLQHRCCGMDNPCYGDILFPHRGSNHRKQHDCCRCLRTGGRELGLLCANEISGAAPGIIVIVRGSHHATTTCIFLFCLFRMGSGDYSFIAGTCAARSMKA</sequence>
<evidence type="ECO:0000256" key="3">
    <source>
        <dbReference type="ARBA" id="ARBA00022692"/>
    </source>
</evidence>